<feature type="transmembrane region" description="Helical" evidence="1">
    <location>
        <begin position="105"/>
        <end position="126"/>
    </location>
</feature>
<protein>
    <submittedName>
        <fullName evidence="2">Uncharacterized protein</fullName>
    </submittedName>
</protein>
<dbReference type="AlphaFoldDB" id="A0AAD6UQU3"/>
<evidence type="ECO:0000256" key="1">
    <source>
        <dbReference type="SAM" id="Phobius"/>
    </source>
</evidence>
<dbReference type="EMBL" id="JARJCW010000115">
    <property type="protein sequence ID" value="KAJ7192835.1"/>
    <property type="molecule type" value="Genomic_DNA"/>
</dbReference>
<feature type="transmembrane region" description="Helical" evidence="1">
    <location>
        <begin position="41"/>
        <end position="61"/>
    </location>
</feature>
<comment type="caution">
    <text evidence="2">The sequence shown here is derived from an EMBL/GenBank/DDBJ whole genome shotgun (WGS) entry which is preliminary data.</text>
</comment>
<feature type="transmembrane region" description="Helical" evidence="1">
    <location>
        <begin position="12"/>
        <end position="29"/>
    </location>
</feature>
<evidence type="ECO:0000313" key="3">
    <source>
        <dbReference type="Proteomes" id="UP001219525"/>
    </source>
</evidence>
<organism evidence="2 3">
    <name type="scientific">Mycena pura</name>
    <dbReference type="NCBI Taxonomy" id="153505"/>
    <lineage>
        <taxon>Eukaryota</taxon>
        <taxon>Fungi</taxon>
        <taxon>Dikarya</taxon>
        <taxon>Basidiomycota</taxon>
        <taxon>Agaricomycotina</taxon>
        <taxon>Agaricomycetes</taxon>
        <taxon>Agaricomycetidae</taxon>
        <taxon>Agaricales</taxon>
        <taxon>Marasmiineae</taxon>
        <taxon>Mycenaceae</taxon>
        <taxon>Mycena</taxon>
    </lineage>
</organism>
<gene>
    <name evidence="2" type="ORF">GGX14DRAFT_577829</name>
</gene>
<accession>A0AAD6UQU3</accession>
<keyword evidence="1" id="KW-1133">Transmembrane helix</keyword>
<dbReference type="Proteomes" id="UP001219525">
    <property type="component" value="Unassembled WGS sequence"/>
</dbReference>
<keyword evidence="1" id="KW-0472">Membrane</keyword>
<keyword evidence="1" id="KW-0812">Transmembrane</keyword>
<evidence type="ECO:0000313" key="2">
    <source>
        <dbReference type="EMBL" id="KAJ7192835.1"/>
    </source>
</evidence>
<proteinExistence type="predicted"/>
<sequence length="231" mass="24397">MAVPLSPFTKVTGLIFLFTLALLLTPRLIDRYYPYPQAAPVAAACTTLARGFALFVLINAAHQLFSLLFRETVLLARVTAASPAALEAGTGTGTAPLPQPTPRPITFILGPIVLRLCSLLVALVISSAAWRPESEDPVLMKRPPLVAVGAGAVYYLRRIDVSFLGGVVVGLALAMGLTYMALTFGLFGDALWAITVGVDEEESDVRVPLLFEEGGAIDGADSEQGKEGKAV</sequence>
<feature type="transmembrane region" description="Helical" evidence="1">
    <location>
        <begin position="162"/>
        <end position="182"/>
    </location>
</feature>
<reference evidence="2" key="1">
    <citation type="submission" date="2023-03" db="EMBL/GenBank/DDBJ databases">
        <title>Massive genome expansion in bonnet fungi (Mycena s.s.) driven by repeated elements and novel gene families across ecological guilds.</title>
        <authorList>
            <consortium name="Lawrence Berkeley National Laboratory"/>
            <person name="Harder C.B."/>
            <person name="Miyauchi S."/>
            <person name="Viragh M."/>
            <person name="Kuo A."/>
            <person name="Thoen E."/>
            <person name="Andreopoulos B."/>
            <person name="Lu D."/>
            <person name="Skrede I."/>
            <person name="Drula E."/>
            <person name="Henrissat B."/>
            <person name="Morin E."/>
            <person name="Kohler A."/>
            <person name="Barry K."/>
            <person name="LaButti K."/>
            <person name="Morin E."/>
            <person name="Salamov A."/>
            <person name="Lipzen A."/>
            <person name="Mereny Z."/>
            <person name="Hegedus B."/>
            <person name="Baldrian P."/>
            <person name="Stursova M."/>
            <person name="Weitz H."/>
            <person name="Taylor A."/>
            <person name="Grigoriev I.V."/>
            <person name="Nagy L.G."/>
            <person name="Martin F."/>
            <person name="Kauserud H."/>
        </authorList>
    </citation>
    <scope>NUCLEOTIDE SEQUENCE</scope>
    <source>
        <strain evidence="2">9144</strain>
    </source>
</reference>
<keyword evidence="3" id="KW-1185">Reference proteome</keyword>
<name>A0AAD6UQU3_9AGAR</name>